<accession>A0ABR3RRI1</accession>
<dbReference type="Gene3D" id="3.90.780.10">
    <property type="entry name" value="5'-Nucleotidase, C-terminal domain"/>
    <property type="match status" value="2"/>
</dbReference>
<dbReference type="InterPro" id="IPR053828">
    <property type="entry name" value="Nucleosidase_C"/>
</dbReference>
<evidence type="ECO:0000313" key="4">
    <source>
        <dbReference type="EMBL" id="KAL1607020.1"/>
    </source>
</evidence>
<protein>
    <recommendedName>
        <fullName evidence="6">Calcineurin-like phosphoesterase domain-containing protein</fullName>
    </recommendedName>
</protein>
<dbReference type="Pfam" id="PF21953">
    <property type="entry name" value="NadN_nucleosid_C"/>
    <property type="match status" value="1"/>
</dbReference>
<evidence type="ECO:0000259" key="2">
    <source>
        <dbReference type="Pfam" id="PF00149"/>
    </source>
</evidence>
<feature type="domain" description="Putative 5'-nucleotidase C-terminal" evidence="3">
    <location>
        <begin position="366"/>
        <end position="574"/>
    </location>
</feature>
<dbReference type="InterPro" id="IPR006179">
    <property type="entry name" value="5_nucleotidase/apyrase"/>
</dbReference>
<evidence type="ECO:0000256" key="1">
    <source>
        <dbReference type="SAM" id="SignalP"/>
    </source>
</evidence>
<feature type="chain" id="PRO_5046617525" description="Calcineurin-like phosphoesterase domain-containing protein" evidence="1">
    <location>
        <begin position="19"/>
        <end position="618"/>
    </location>
</feature>
<dbReference type="PIRSF" id="PIRSF017316">
    <property type="entry name" value="Pesterase_C1039"/>
    <property type="match status" value="1"/>
</dbReference>
<dbReference type="Pfam" id="PF00149">
    <property type="entry name" value="Metallophos"/>
    <property type="match status" value="1"/>
</dbReference>
<proteinExistence type="predicted"/>
<evidence type="ECO:0000259" key="3">
    <source>
        <dbReference type="Pfam" id="PF21953"/>
    </source>
</evidence>
<feature type="signal peptide" evidence="1">
    <location>
        <begin position="1"/>
        <end position="18"/>
    </location>
</feature>
<dbReference type="SUPFAM" id="SSF56300">
    <property type="entry name" value="Metallo-dependent phosphatases"/>
    <property type="match status" value="1"/>
</dbReference>
<dbReference type="PANTHER" id="PTHR11575">
    <property type="entry name" value="5'-NUCLEOTIDASE-RELATED"/>
    <property type="match status" value="1"/>
</dbReference>
<evidence type="ECO:0000313" key="5">
    <source>
        <dbReference type="Proteomes" id="UP001521222"/>
    </source>
</evidence>
<reference evidence="4 5" key="1">
    <citation type="submission" date="2024-02" db="EMBL/GenBank/DDBJ databases">
        <title>De novo assembly and annotation of 12 fungi associated with fruit tree decline syndrome in Ontario, Canada.</title>
        <authorList>
            <person name="Sulman M."/>
            <person name="Ellouze W."/>
            <person name="Ilyukhin E."/>
        </authorList>
    </citation>
    <scope>NUCLEOTIDE SEQUENCE [LARGE SCALE GENOMIC DNA]</scope>
    <source>
        <strain evidence="4 5">M97-236</strain>
    </source>
</reference>
<dbReference type="PANTHER" id="PTHR11575:SF43">
    <property type="entry name" value="SER_THR PROTEIN PHOSPHATASE FAMILY (AFU_ORTHOLOGUE AFUA_3G04160)"/>
    <property type="match status" value="1"/>
</dbReference>
<keyword evidence="5" id="KW-1185">Reference proteome</keyword>
<dbReference type="InterPro" id="IPR004843">
    <property type="entry name" value="Calcineurin-like_PHP"/>
</dbReference>
<evidence type="ECO:0008006" key="6">
    <source>
        <dbReference type="Google" id="ProtNLM"/>
    </source>
</evidence>
<feature type="domain" description="Calcineurin-like phosphoesterase" evidence="2">
    <location>
        <begin position="39"/>
        <end position="263"/>
    </location>
</feature>
<dbReference type="Gene3D" id="3.60.21.10">
    <property type="match status" value="1"/>
</dbReference>
<dbReference type="InterPro" id="IPR036907">
    <property type="entry name" value="5'-Nucleotdase_C_sf"/>
</dbReference>
<sequence>MYTSTVFLLALLKAASCAQPEAQEPIAAPLRELPWAQLNFLHTTDVHGWWGGHLQEASFSADWGDYVSFAKHLRDKADAEGVDLLVVDTGDRVEGNAIYDSSKPRGKFTYEIAKEQHIDLISSGNHELYKADTAEGEYYHTVRDFQGSYLASNLDIYDPKTGYLEPLAPRYKKFTTKNQGIRILAFGFIFDFTGNANNTVVTRVEDTIKEDWFKAALKDEDLDLIVVFGHVDIRSPEYVALFSTIRAAHPDLPIQFFGGHSHIRDYKIFDGKSVALESGRYMETLGFMSIDGLSTGGKDGSKATRQKPAITFSRRYIDNNLFSLRHHSGRDDMTFPTEHGLNVSKAIGDARDSLGLTKKYGCAPRDLWISRRPYPHKESILSWIEEEVLPDSVGESQRIKSGSKALVIQNTGAIRFDVFKGAFTKDTKFLVSPFTSPLRLIKDVPYKAASQVIKLLNNGGPILLEMMEANAFLQPPEVTAARFRPSLLSSPNAFPAQTDKYQAPIVQGGPDLIPGYTTHDDAGDDGDDTIHSKIAFYNVPNCIQSAVGFDPANKDDEPHTVDLMYNEFIQKWILMALEYIGQNYTSDDTQVYAQGKSFTDIMTGWVEKHWASEGECPR</sequence>
<dbReference type="Proteomes" id="UP001521222">
    <property type="component" value="Unassembled WGS sequence"/>
</dbReference>
<dbReference type="InterPro" id="IPR014485">
    <property type="entry name" value="Pesterase_C1039"/>
</dbReference>
<gene>
    <name evidence="4" type="ORF">SLS59_002722</name>
</gene>
<comment type="caution">
    <text evidence="4">The sequence shown here is derived from an EMBL/GenBank/DDBJ whole genome shotgun (WGS) entry which is preliminary data.</text>
</comment>
<keyword evidence="1" id="KW-0732">Signal</keyword>
<dbReference type="InterPro" id="IPR029052">
    <property type="entry name" value="Metallo-depent_PP-like"/>
</dbReference>
<dbReference type="SUPFAM" id="SSF55816">
    <property type="entry name" value="5'-nucleotidase (syn. UDP-sugar hydrolase), C-terminal domain"/>
    <property type="match status" value="1"/>
</dbReference>
<dbReference type="CDD" id="cd07407">
    <property type="entry name" value="MPP_YHR202W_N"/>
    <property type="match status" value="1"/>
</dbReference>
<name>A0ABR3RRI1_9PLEO</name>
<dbReference type="InterPro" id="IPR041823">
    <property type="entry name" value="YHR202W_N"/>
</dbReference>
<organism evidence="4 5">
    <name type="scientific">Nothophoma quercina</name>
    <dbReference type="NCBI Taxonomy" id="749835"/>
    <lineage>
        <taxon>Eukaryota</taxon>
        <taxon>Fungi</taxon>
        <taxon>Dikarya</taxon>
        <taxon>Ascomycota</taxon>
        <taxon>Pezizomycotina</taxon>
        <taxon>Dothideomycetes</taxon>
        <taxon>Pleosporomycetidae</taxon>
        <taxon>Pleosporales</taxon>
        <taxon>Pleosporineae</taxon>
        <taxon>Didymellaceae</taxon>
        <taxon>Nothophoma</taxon>
    </lineage>
</organism>
<dbReference type="EMBL" id="JAKIXB020000007">
    <property type="protein sequence ID" value="KAL1607020.1"/>
    <property type="molecule type" value="Genomic_DNA"/>
</dbReference>